<evidence type="ECO:0000256" key="2">
    <source>
        <dbReference type="ARBA" id="ARBA00022670"/>
    </source>
</evidence>
<dbReference type="SUPFAM" id="SSF144091">
    <property type="entry name" value="Rhomboid-like"/>
    <property type="match status" value="1"/>
</dbReference>
<dbReference type="GO" id="GO:0006508">
    <property type="term" value="P:proteolysis"/>
    <property type="evidence" value="ECO:0007669"/>
    <property type="project" value="UniProtKB-KW"/>
</dbReference>
<dbReference type="Gene3D" id="1.20.1540.10">
    <property type="entry name" value="Rhomboid-like"/>
    <property type="match status" value="1"/>
</dbReference>
<dbReference type="PANTHER" id="PTHR22936:SF69">
    <property type="entry name" value="RHOMBOID-LIKE PROTEIN"/>
    <property type="match status" value="1"/>
</dbReference>
<dbReference type="eggNOG" id="COG0705">
    <property type="taxonomic scope" value="Bacteria"/>
</dbReference>
<dbReference type="PANTHER" id="PTHR22936">
    <property type="entry name" value="RHOMBOID-RELATED"/>
    <property type="match status" value="1"/>
</dbReference>
<dbReference type="STRING" id="926566.Terro_3824"/>
<evidence type="ECO:0000259" key="9">
    <source>
        <dbReference type="Pfam" id="PF01694"/>
    </source>
</evidence>
<accession>I3ZLB5</accession>
<dbReference type="Pfam" id="PF01694">
    <property type="entry name" value="Rhomboid"/>
    <property type="match status" value="1"/>
</dbReference>
<evidence type="ECO:0000256" key="7">
    <source>
        <dbReference type="ARBA" id="ARBA00023136"/>
    </source>
</evidence>
<gene>
    <name evidence="10" type="ordered locus">Terro_3824</name>
</gene>
<dbReference type="HOGENOM" id="CLU_055068_3_2_0"/>
<feature type="transmembrane region" description="Helical" evidence="8">
    <location>
        <begin position="100"/>
        <end position="120"/>
    </location>
</feature>
<evidence type="ECO:0000313" key="11">
    <source>
        <dbReference type="Proteomes" id="UP000006056"/>
    </source>
</evidence>
<feature type="transmembrane region" description="Helical" evidence="8">
    <location>
        <begin position="179"/>
        <end position="200"/>
    </location>
</feature>
<feature type="transmembrane region" description="Helical" evidence="8">
    <location>
        <begin position="33"/>
        <end position="57"/>
    </location>
</feature>
<dbReference type="KEGG" id="trs:Terro_3824"/>
<evidence type="ECO:0000256" key="1">
    <source>
        <dbReference type="ARBA" id="ARBA00004141"/>
    </source>
</evidence>
<dbReference type="GO" id="GO:0016020">
    <property type="term" value="C:membrane"/>
    <property type="evidence" value="ECO:0007669"/>
    <property type="project" value="UniProtKB-SubCell"/>
</dbReference>
<protein>
    <submittedName>
        <fullName evidence="10">Putative membrane protein</fullName>
    </submittedName>
</protein>
<keyword evidence="2" id="KW-0645">Protease</keyword>
<dbReference type="GO" id="GO:0004252">
    <property type="term" value="F:serine-type endopeptidase activity"/>
    <property type="evidence" value="ECO:0007669"/>
    <property type="project" value="InterPro"/>
</dbReference>
<dbReference type="AlphaFoldDB" id="I3ZLB5"/>
<feature type="domain" description="Peptidase S54 rhomboid" evidence="9">
    <location>
        <begin position="31"/>
        <end position="197"/>
    </location>
</feature>
<keyword evidence="5" id="KW-0720">Serine protease</keyword>
<evidence type="ECO:0000256" key="8">
    <source>
        <dbReference type="SAM" id="Phobius"/>
    </source>
</evidence>
<keyword evidence="11" id="KW-1185">Reference proteome</keyword>
<keyword evidence="7 8" id="KW-0472">Membrane</keyword>
<evidence type="ECO:0000256" key="5">
    <source>
        <dbReference type="ARBA" id="ARBA00022825"/>
    </source>
</evidence>
<feature type="transmembrane region" description="Helical" evidence="8">
    <location>
        <begin position="69"/>
        <end position="94"/>
    </location>
</feature>
<dbReference type="OrthoDB" id="9813074at2"/>
<comment type="subcellular location">
    <subcellularLocation>
        <location evidence="1">Membrane</location>
        <topology evidence="1">Multi-pass membrane protein</topology>
    </subcellularLocation>
</comment>
<sequence>MVLARVDALTPTPDDLMRFGANNAEAVLGGHEWFRILSAMFVHVGIVHLGLNMWCLWNLGVIGEPLLGVLGMFSVYLLTGAAGNLLSVAVNFYTGASGEVGAGASGAVFGIAGVLIVLFSNKRLSEPRPGFRGIPLEDLRAIRRSVIQFAVLNLVIGLSTNVGPLMRGIHMADVHIDNMAHIGGFTSGLAIAVPLVPRMTSGRERYLTRQKMTFAGAALAMALFGYFLSHLQ</sequence>
<name>I3ZLB5_TERRK</name>
<dbReference type="InterPro" id="IPR035952">
    <property type="entry name" value="Rhomboid-like_sf"/>
</dbReference>
<reference evidence="10 11" key="1">
    <citation type="submission" date="2012-06" db="EMBL/GenBank/DDBJ databases">
        <title>Complete genome of Terriglobus roseus DSM 18391.</title>
        <authorList>
            <consortium name="US DOE Joint Genome Institute (JGI-PGF)"/>
            <person name="Lucas S."/>
            <person name="Copeland A."/>
            <person name="Lapidus A."/>
            <person name="Glavina del Rio T."/>
            <person name="Dalin E."/>
            <person name="Tice H."/>
            <person name="Bruce D."/>
            <person name="Goodwin L."/>
            <person name="Pitluck S."/>
            <person name="Peters L."/>
            <person name="Mikhailova N."/>
            <person name="Munk A.C.C."/>
            <person name="Kyrpides N."/>
            <person name="Mavromatis K."/>
            <person name="Ivanova N."/>
            <person name="Brettin T."/>
            <person name="Detter J.C."/>
            <person name="Han C."/>
            <person name="Larimer F."/>
            <person name="Land M."/>
            <person name="Hauser L."/>
            <person name="Markowitz V."/>
            <person name="Cheng J.-F."/>
            <person name="Hugenholtz P."/>
            <person name="Woyke T."/>
            <person name="Wu D."/>
            <person name="Brambilla E."/>
            <person name="Klenk H.-P."/>
            <person name="Eisen J.A."/>
        </authorList>
    </citation>
    <scope>NUCLEOTIDE SEQUENCE [LARGE SCALE GENOMIC DNA]</scope>
    <source>
        <strain evidence="11">DSM 18391 / NRRL B-41598 / KBS 63</strain>
    </source>
</reference>
<keyword evidence="6 8" id="KW-1133">Transmembrane helix</keyword>
<evidence type="ECO:0000313" key="10">
    <source>
        <dbReference type="EMBL" id="AFL90033.1"/>
    </source>
</evidence>
<dbReference type="EMBL" id="CP003379">
    <property type="protein sequence ID" value="AFL90033.1"/>
    <property type="molecule type" value="Genomic_DNA"/>
</dbReference>
<keyword evidence="4" id="KW-0378">Hydrolase</keyword>
<dbReference type="InterPro" id="IPR022764">
    <property type="entry name" value="Peptidase_S54_rhomboid_dom"/>
</dbReference>
<dbReference type="RefSeq" id="WP_014787293.1">
    <property type="nucleotide sequence ID" value="NC_018014.1"/>
</dbReference>
<evidence type="ECO:0000256" key="4">
    <source>
        <dbReference type="ARBA" id="ARBA00022801"/>
    </source>
</evidence>
<evidence type="ECO:0000256" key="6">
    <source>
        <dbReference type="ARBA" id="ARBA00022989"/>
    </source>
</evidence>
<evidence type="ECO:0000256" key="3">
    <source>
        <dbReference type="ARBA" id="ARBA00022692"/>
    </source>
</evidence>
<keyword evidence="3 8" id="KW-0812">Transmembrane</keyword>
<organism evidence="10 11">
    <name type="scientific">Terriglobus roseus (strain DSM 18391 / NRRL B-41598 / KBS 63)</name>
    <dbReference type="NCBI Taxonomy" id="926566"/>
    <lineage>
        <taxon>Bacteria</taxon>
        <taxon>Pseudomonadati</taxon>
        <taxon>Acidobacteriota</taxon>
        <taxon>Terriglobia</taxon>
        <taxon>Terriglobales</taxon>
        <taxon>Acidobacteriaceae</taxon>
        <taxon>Terriglobus</taxon>
    </lineage>
</organism>
<dbReference type="Proteomes" id="UP000006056">
    <property type="component" value="Chromosome"/>
</dbReference>
<feature type="transmembrane region" description="Helical" evidence="8">
    <location>
        <begin position="212"/>
        <end position="229"/>
    </location>
</feature>
<dbReference type="InterPro" id="IPR002610">
    <property type="entry name" value="Peptidase_S54_rhomboid-like"/>
</dbReference>
<proteinExistence type="predicted"/>